<keyword evidence="3" id="KW-1185">Reference proteome</keyword>
<name>A0ABR8U442_9CELL</name>
<gene>
    <name evidence="2" type="ORF">H9641_19115</name>
</gene>
<evidence type="ECO:0000313" key="3">
    <source>
        <dbReference type="Proteomes" id="UP000655570"/>
    </source>
</evidence>
<dbReference type="Proteomes" id="UP000655570">
    <property type="component" value="Unassembled WGS sequence"/>
</dbReference>
<evidence type="ECO:0000256" key="1">
    <source>
        <dbReference type="SAM" id="Phobius"/>
    </source>
</evidence>
<sequence>MQKLMLICFAGALALLVMVCLRPDLMLTGAVLVPWLVVATITVAVAVKISRGPSH</sequence>
<feature type="transmembrane region" description="Helical" evidence="1">
    <location>
        <begin position="31"/>
        <end position="49"/>
    </location>
</feature>
<dbReference type="RefSeq" id="WP_191805996.1">
    <property type="nucleotide sequence ID" value="NZ_JACSQF010000029.1"/>
</dbReference>
<keyword evidence="1" id="KW-0472">Membrane</keyword>
<comment type="caution">
    <text evidence="2">The sequence shown here is derived from an EMBL/GenBank/DDBJ whole genome shotgun (WGS) entry which is preliminary data.</text>
</comment>
<accession>A0ABR8U442</accession>
<evidence type="ECO:0000313" key="2">
    <source>
        <dbReference type="EMBL" id="MBD7982809.1"/>
    </source>
</evidence>
<proteinExistence type="predicted"/>
<protein>
    <submittedName>
        <fullName evidence="2">Uncharacterized protein</fullName>
    </submittedName>
</protein>
<dbReference type="EMBL" id="JACSQF010000029">
    <property type="protein sequence ID" value="MBD7982809.1"/>
    <property type="molecule type" value="Genomic_DNA"/>
</dbReference>
<organism evidence="2 3">
    <name type="scientific">Oerskovia merdavium</name>
    <dbReference type="NCBI Taxonomy" id="2762227"/>
    <lineage>
        <taxon>Bacteria</taxon>
        <taxon>Bacillati</taxon>
        <taxon>Actinomycetota</taxon>
        <taxon>Actinomycetes</taxon>
        <taxon>Micrococcales</taxon>
        <taxon>Cellulomonadaceae</taxon>
        <taxon>Oerskovia</taxon>
    </lineage>
</organism>
<keyword evidence="1" id="KW-0812">Transmembrane</keyword>
<keyword evidence="1" id="KW-1133">Transmembrane helix</keyword>
<reference evidence="2 3" key="1">
    <citation type="submission" date="2020-08" db="EMBL/GenBank/DDBJ databases">
        <title>A Genomic Blueprint of the Chicken Gut Microbiome.</title>
        <authorList>
            <person name="Gilroy R."/>
            <person name="Ravi A."/>
            <person name="Getino M."/>
            <person name="Pursley I."/>
            <person name="Horton D.L."/>
            <person name="Alikhan N.-F."/>
            <person name="Baker D."/>
            <person name="Gharbi K."/>
            <person name="Hall N."/>
            <person name="Watson M."/>
            <person name="Adriaenssens E.M."/>
            <person name="Foster-Nyarko E."/>
            <person name="Jarju S."/>
            <person name="Secka A."/>
            <person name="Antonio M."/>
            <person name="Oren A."/>
            <person name="Chaudhuri R."/>
            <person name="La Ragione R.M."/>
            <person name="Hildebrand F."/>
            <person name="Pallen M.J."/>
        </authorList>
    </citation>
    <scope>NUCLEOTIDE SEQUENCE [LARGE SCALE GENOMIC DNA]</scope>
    <source>
        <strain evidence="2 3">Sa2CUA9</strain>
    </source>
</reference>